<comment type="caution">
    <text evidence="17">The sequence shown here is derived from an EMBL/GenBank/DDBJ whole genome shotgun (WGS) entry which is preliminary data.</text>
</comment>
<evidence type="ECO:0000256" key="6">
    <source>
        <dbReference type="ARBA" id="ARBA00023024"/>
    </source>
</evidence>
<dbReference type="PROSITE" id="PS50835">
    <property type="entry name" value="IG_LIKE"/>
    <property type="match status" value="1"/>
</dbReference>
<keyword evidence="8" id="KW-0119">Carbohydrate metabolism</keyword>
<dbReference type="SMART" id="SM00636">
    <property type="entry name" value="Glyco_18"/>
    <property type="match status" value="1"/>
</dbReference>
<dbReference type="InterPro" id="IPR011583">
    <property type="entry name" value="Chitinase_II/V-like_cat"/>
</dbReference>
<dbReference type="GO" id="GO:0006032">
    <property type="term" value="P:chitin catabolic process"/>
    <property type="evidence" value="ECO:0007669"/>
    <property type="project" value="UniProtKB-KW"/>
</dbReference>
<evidence type="ECO:0000256" key="10">
    <source>
        <dbReference type="ARBA" id="ARBA00023326"/>
    </source>
</evidence>
<dbReference type="Pfam" id="PF00704">
    <property type="entry name" value="Glyco_hydro_18"/>
    <property type="match status" value="1"/>
</dbReference>
<dbReference type="OrthoDB" id="73875at2759"/>
<dbReference type="AlphaFoldDB" id="A0A1F5LAZ2"/>
<gene>
    <name evidence="17" type="ORF">PENARI_c018G09072</name>
</gene>
<dbReference type="SUPFAM" id="SSF54556">
    <property type="entry name" value="Chitinase insertion domain"/>
    <property type="match status" value="1"/>
</dbReference>
<dbReference type="InterPro" id="IPR018392">
    <property type="entry name" value="LysM"/>
</dbReference>
<evidence type="ECO:0000259" key="15">
    <source>
        <dbReference type="PROSITE" id="PS51782"/>
    </source>
</evidence>
<dbReference type="InterPro" id="IPR007110">
    <property type="entry name" value="Ig-like_dom"/>
</dbReference>
<dbReference type="Gene3D" id="3.10.350.10">
    <property type="entry name" value="LysM domain"/>
    <property type="match status" value="1"/>
</dbReference>
<dbReference type="PROSITE" id="PS50941">
    <property type="entry name" value="CHIT_BIND_I_2"/>
    <property type="match status" value="1"/>
</dbReference>
<evidence type="ECO:0000313" key="17">
    <source>
        <dbReference type="EMBL" id="OGE50099.1"/>
    </source>
</evidence>
<keyword evidence="6" id="KW-0146">Chitin degradation</keyword>
<evidence type="ECO:0000259" key="14">
    <source>
        <dbReference type="PROSITE" id="PS50941"/>
    </source>
</evidence>
<dbReference type="Gene3D" id="3.30.60.10">
    <property type="entry name" value="Endochitinase-like"/>
    <property type="match status" value="1"/>
</dbReference>
<dbReference type="SUPFAM" id="SSF51445">
    <property type="entry name" value="(Trans)glycosidases"/>
    <property type="match status" value="1"/>
</dbReference>
<comment type="caution">
    <text evidence="11">Lacks conserved residue(s) required for the propagation of feature annotation.</text>
</comment>
<dbReference type="CDD" id="cd00035">
    <property type="entry name" value="ChtBD1"/>
    <property type="match status" value="1"/>
</dbReference>
<evidence type="ECO:0000256" key="8">
    <source>
        <dbReference type="ARBA" id="ARBA00023277"/>
    </source>
</evidence>
<proteinExistence type="inferred from homology"/>
<dbReference type="InterPro" id="IPR050314">
    <property type="entry name" value="Glycosyl_Hydrlase_18"/>
</dbReference>
<evidence type="ECO:0000256" key="11">
    <source>
        <dbReference type="PROSITE-ProRule" id="PRU00261"/>
    </source>
</evidence>
<evidence type="ECO:0000256" key="3">
    <source>
        <dbReference type="ARBA" id="ARBA00012729"/>
    </source>
</evidence>
<evidence type="ECO:0000256" key="12">
    <source>
        <dbReference type="RuleBase" id="RU000489"/>
    </source>
</evidence>
<dbReference type="InterPro" id="IPR001579">
    <property type="entry name" value="Glyco_hydro_18_chit_AS"/>
</dbReference>
<feature type="domain" description="Chitin-binding type-1" evidence="14">
    <location>
        <begin position="33"/>
        <end position="89"/>
    </location>
</feature>
<name>A0A1F5LAZ2_PENAI</name>
<evidence type="ECO:0000256" key="1">
    <source>
        <dbReference type="ARBA" id="ARBA00000822"/>
    </source>
</evidence>
<sequence length="1103" mass="116279">MCRTTPDGPHREDYCSSDNCIAAASTNGTCSQLAECDPGVYPGWGDSWGSDYAASENCPLNVCCSEYGFCGTTTDFCGDSSVAEPVCDGTSATKRTIAYYEGWNAERSCDTMPPEDIPIGGYTHLNFAFLYIDPDLYTITPMETSQQNLYSRVTALKKRKAGLKVWISIGGWSFNDPGSSASTFSELAASKSKQSTFFDSLLNFLETYGFDGVDLDWEYPVDSDRGGSDADYDNYPTFLANLRSALDGADKGYGLTITLPSSYWYLKDFDIVSMARCVDWFNMMTYDLHGGWDADDPWIGSIVNAHTNLTEIKMAMDLLWRNDIEPSQVTMGLGFYGRSFTLNDTSCVTAGCPFSSVGNAGPCTNSVGTLSFSEIEAILKDESRGATQTYDEAAAVQIVTFDDNQWVSYDNWVSFDAKMDYANSHCIGGTMVWAVSLDIDGTATNGLTGETSIFPGDDGSDGGSEDIYIGPDLWTNGTNEISCEPPCTIILPPFPLSTPATISWPDYTTTIASSSDGATLTKTTIIAVSPFIIDEIPFWPITVTSTGGDAFLSPKQSIAPPTFGLTLPGTEATFPLFHTDYTSILAAASTTTTSAANATVPSATASVATPAAVQSGIVSDCKEFYQAVSGDGCYGIASVYSITLAQFVEWNPAVGSDCSGLWVDEYYCVAIASTTTAAMTSNTYTADTASFFTSSHVITVAPEATATSIQPPGTSVPILTYSDGEAPSNGGLENVDSLDAMEAVVSAFAAVAVVSLGVALDAVTFFLLLGECLQDGGGGGSDEEESSTSESCSATATPTVTTVCDYACAQESDTACVTLCTSLTMSCEPTGFTAFSLGTVDADGWPSTLLYESDDALTSDAYSAASSLNPLYTSMDPVMINSTTITASATAPSVALTTATTKTTATAISATSCAIQTTSSSSYCSCNGGYGVSLSTKTNAAKSTFLVCGVTPALTVSTITPKTTSTKTTSTKTTTSSTSQSTSTGFTLAMVYWSASECPIGFTCEKGHKWNSMMVTTDNEAAYLKGTWNKGGMVDGAKATFCGQTSTFTIDGDNIKGTSSDSKYGSYVCKSEAVPADRSAYIPSNTVSFDITKMWACQTDMCL</sequence>
<comment type="similarity">
    <text evidence="2">Belongs to the glycosyl hydrolase 18 family. Chitinase class V subfamily.</text>
</comment>
<feature type="disulfide bond" evidence="11">
    <location>
        <begin position="58"/>
        <end position="70"/>
    </location>
</feature>
<evidence type="ECO:0000259" key="16">
    <source>
        <dbReference type="PROSITE" id="PS51910"/>
    </source>
</evidence>
<dbReference type="GO" id="GO:0008843">
    <property type="term" value="F:endochitinase activity"/>
    <property type="evidence" value="ECO:0007669"/>
    <property type="project" value="UniProtKB-EC"/>
</dbReference>
<dbReference type="RefSeq" id="XP_022485548.1">
    <property type="nucleotide sequence ID" value="XM_022634628.1"/>
</dbReference>
<dbReference type="InterPro" id="IPR029070">
    <property type="entry name" value="Chitinase_insertion_sf"/>
</dbReference>
<dbReference type="Gene3D" id="3.10.50.10">
    <property type="match status" value="1"/>
</dbReference>
<dbReference type="Proteomes" id="UP000177622">
    <property type="component" value="Unassembled WGS sequence"/>
</dbReference>
<dbReference type="Pfam" id="PF00187">
    <property type="entry name" value="Chitin_bind_1"/>
    <property type="match status" value="1"/>
</dbReference>
<keyword evidence="4 11" id="KW-0147">Chitin-binding</keyword>
<dbReference type="SMART" id="SM00270">
    <property type="entry name" value="ChtBD1"/>
    <property type="match status" value="1"/>
</dbReference>
<evidence type="ECO:0000256" key="2">
    <source>
        <dbReference type="ARBA" id="ARBA00008682"/>
    </source>
</evidence>
<keyword evidence="7" id="KW-0843">Virulence</keyword>
<keyword evidence="11" id="KW-1015">Disulfide bond</keyword>
<dbReference type="InterPro" id="IPR017853">
    <property type="entry name" value="GH"/>
</dbReference>
<dbReference type="EMBL" id="LXJU01000018">
    <property type="protein sequence ID" value="OGE50099.1"/>
    <property type="molecule type" value="Genomic_DNA"/>
</dbReference>
<evidence type="ECO:0000256" key="5">
    <source>
        <dbReference type="ARBA" id="ARBA00022801"/>
    </source>
</evidence>
<keyword evidence="5 12" id="KW-0378">Hydrolase</keyword>
<dbReference type="PROSITE" id="PS51910">
    <property type="entry name" value="GH18_2"/>
    <property type="match status" value="1"/>
</dbReference>
<evidence type="ECO:0000256" key="7">
    <source>
        <dbReference type="ARBA" id="ARBA00023026"/>
    </source>
</evidence>
<feature type="domain" description="GH18" evidence="16">
    <location>
        <begin position="94"/>
        <end position="450"/>
    </location>
</feature>
<dbReference type="PANTHER" id="PTHR11177">
    <property type="entry name" value="CHITINASE"/>
    <property type="match status" value="1"/>
</dbReference>
<dbReference type="InterPro" id="IPR036779">
    <property type="entry name" value="LysM_dom_sf"/>
</dbReference>
<dbReference type="GO" id="GO:0008061">
    <property type="term" value="F:chitin binding"/>
    <property type="evidence" value="ECO:0007669"/>
    <property type="project" value="UniProtKB-UniRule"/>
</dbReference>
<dbReference type="SUPFAM" id="SSF57016">
    <property type="entry name" value="Plant lectins/antimicrobial peptides"/>
    <property type="match status" value="1"/>
</dbReference>
<dbReference type="EC" id="3.2.1.14" evidence="3"/>
<dbReference type="SUPFAM" id="SSF54106">
    <property type="entry name" value="LysM domain"/>
    <property type="match status" value="1"/>
</dbReference>
<evidence type="ECO:0000256" key="4">
    <source>
        <dbReference type="ARBA" id="ARBA00022669"/>
    </source>
</evidence>
<protein>
    <recommendedName>
        <fullName evidence="3">chitinase</fullName>
        <ecNumber evidence="3">3.2.1.14</ecNumber>
    </recommendedName>
</protein>
<organism evidence="17 18">
    <name type="scientific">Penicillium arizonense</name>
    <dbReference type="NCBI Taxonomy" id="1835702"/>
    <lineage>
        <taxon>Eukaryota</taxon>
        <taxon>Fungi</taxon>
        <taxon>Dikarya</taxon>
        <taxon>Ascomycota</taxon>
        <taxon>Pezizomycotina</taxon>
        <taxon>Eurotiomycetes</taxon>
        <taxon>Eurotiomycetidae</taxon>
        <taxon>Eurotiales</taxon>
        <taxon>Aspergillaceae</taxon>
        <taxon>Penicillium</taxon>
    </lineage>
</organism>
<keyword evidence="10" id="KW-0624">Polysaccharide degradation</keyword>
<feature type="domain" description="LysM" evidence="15">
    <location>
        <begin position="623"/>
        <end position="669"/>
    </location>
</feature>
<dbReference type="SMART" id="SM00257">
    <property type="entry name" value="LysM"/>
    <property type="match status" value="1"/>
</dbReference>
<feature type="disulfide bond" evidence="11">
    <location>
        <begin position="63"/>
        <end position="77"/>
    </location>
</feature>
<feature type="domain" description="Ig-like" evidence="13">
    <location>
        <begin position="961"/>
        <end position="1088"/>
    </location>
</feature>
<dbReference type="InterPro" id="IPR001002">
    <property type="entry name" value="Chitin-bd_1"/>
</dbReference>
<evidence type="ECO:0000256" key="9">
    <source>
        <dbReference type="ARBA" id="ARBA00023295"/>
    </source>
</evidence>
<dbReference type="InterPro" id="IPR001223">
    <property type="entry name" value="Glyco_hydro18_cat"/>
</dbReference>
<dbReference type="PROSITE" id="PS01095">
    <property type="entry name" value="GH18_1"/>
    <property type="match status" value="1"/>
</dbReference>
<keyword evidence="9 12" id="KW-0326">Glycosidase</keyword>
<evidence type="ECO:0000259" key="13">
    <source>
        <dbReference type="PROSITE" id="PS50835"/>
    </source>
</evidence>
<dbReference type="GeneID" id="34579362"/>
<reference evidence="17 18" key="1">
    <citation type="journal article" date="2016" name="Sci. Rep.">
        <title>Penicillium arizonense, a new, genome sequenced fungal species, reveals a high chemical diversity in secreted metabolites.</title>
        <authorList>
            <person name="Grijseels S."/>
            <person name="Nielsen J.C."/>
            <person name="Randelovic M."/>
            <person name="Nielsen J."/>
            <person name="Nielsen K.F."/>
            <person name="Workman M."/>
            <person name="Frisvad J.C."/>
        </authorList>
    </citation>
    <scope>NUCLEOTIDE SEQUENCE [LARGE SCALE GENOMIC DNA]</scope>
    <source>
        <strain evidence="17 18">CBS 141311</strain>
    </source>
</reference>
<comment type="catalytic activity">
    <reaction evidence="1">
        <text>Random endo-hydrolysis of N-acetyl-beta-D-glucosaminide (1-&gt;4)-beta-linkages in chitin and chitodextrins.</text>
        <dbReference type="EC" id="3.2.1.14"/>
    </reaction>
</comment>
<keyword evidence="18" id="KW-1185">Reference proteome</keyword>
<accession>A0A1F5LAZ2</accession>
<dbReference type="PANTHER" id="PTHR11177:SF333">
    <property type="entry name" value="CHITINASE"/>
    <property type="match status" value="1"/>
</dbReference>
<dbReference type="InterPro" id="IPR018371">
    <property type="entry name" value="Chitin-binding_1_CS"/>
</dbReference>
<evidence type="ECO:0000313" key="18">
    <source>
        <dbReference type="Proteomes" id="UP000177622"/>
    </source>
</evidence>
<dbReference type="CDD" id="cd00118">
    <property type="entry name" value="LysM"/>
    <property type="match status" value="1"/>
</dbReference>
<dbReference type="GO" id="GO:0000272">
    <property type="term" value="P:polysaccharide catabolic process"/>
    <property type="evidence" value="ECO:0007669"/>
    <property type="project" value="UniProtKB-KW"/>
</dbReference>
<dbReference type="PROSITE" id="PS00026">
    <property type="entry name" value="CHIT_BIND_I_1"/>
    <property type="match status" value="1"/>
</dbReference>
<dbReference type="InterPro" id="IPR036861">
    <property type="entry name" value="Endochitinase-like_sf"/>
</dbReference>
<dbReference type="PROSITE" id="PS51782">
    <property type="entry name" value="LYSM"/>
    <property type="match status" value="1"/>
</dbReference>
<dbReference type="STRING" id="1835702.A0A1F5LAZ2"/>
<dbReference type="Gene3D" id="3.20.20.80">
    <property type="entry name" value="Glycosidases"/>
    <property type="match status" value="1"/>
</dbReference>